<protein>
    <recommendedName>
        <fullName evidence="4">DUF2306 domain-containing protein</fullName>
    </recommendedName>
</protein>
<evidence type="ECO:0000313" key="3">
    <source>
        <dbReference type="Proteomes" id="UP000219559"/>
    </source>
</evidence>
<gene>
    <name evidence="2" type="ORF">B7P33_02605</name>
</gene>
<feature type="transmembrane region" description="Helical" evidence="1">
    <location>
        <begin position="145"/>
        <end position="163"/>
    </location>
</feature>
<feature type="transmembrane region" description="Helical" evidence="1">
    <location>
        <begin position="47"/>
        <end position="67"/>
    </location>
</feature>
<dbReference type="Pfam" id="PF10067">
    <property type="entry name" value="DUF2306"/>
    <property type="match status" value="1"/>
</dbReference>
<feature type="transmembrane region" description="Helical" evidence="1">
    <location>
        <begin position="175"/>
        <end position="196"/>
    </location>
</feature>
<comment type="caution">
    <text evidence="2">The sequence shown here is derived from an EMBL/GenBank/DDBJ whole genome shotgun (WGS) entry which is preliminary data.</text>
</comment>
<keyword evidence="1" id="KW-1133">Transmembrane helix</keyword>
<evidence type="ECO:0000256" key="1">
    <source>
        <dbReference type="SAM" id="Phobius"/>
    </source>
</evidence>
<keyword evidence="1" id="KW-0472">Membrane</keyword>
<dbReference type="AlphaFoldDB" id="A0A2A4GDY4"/>
<dbReference type="OrthoDB" id="6385003at2"/>
<dbReference type="InterPro" id="IPR018750">
    <property type="entry name" value="DUF2306_membrane"/>
</dbReference>
<evidence type="ECO:0000313" key="2">
    <source>
        <dbReference type="EMBL" id="PCE66208.1"/>
    </source>
</evidence>
<proteinExistence type="predicted"/>
<feature type="transmembrane region" description="Helical" evidence="1">
    <location>
        <begin position="79"/>
        <end position="105"/>
    </location>
</feature>
<evidence type="ECO:0008006" key="4">
    <source>
        <dbReference type="Google" id="ProtNLM"/>
    </source>
</evidence>
<keyword evidence="1" id="KW-0812">Transmembrane</keyword>
<accession>A0A2A4GDY4</accession>
<reference evidence="2 3" key="1">
    <citation type="submission" date="2017-04" db="EMBL/GenBank/DDBJ databases">
        <title>A new member of the family Flavobacteriaceae isolated from ascidians.</title>
        <authorList>
            <person name="Chen L."/>
        </authorList>
    </citation>
    <scope>NUCLEOTIDE SEQUENCE [LARGE SCALE GENOMIC DNA]</scope>
    <source>
        <strain evidence="2 3">HQA918</strain>
    </source>
</reference>
<sequence>MTRKLLFWFFVLLCLGVAVYPITYFLVEGNFGLLSTKPDSLLQDQRWRFFFYGHIVFGGVAMGLGWIQFVRAARTKAPFLHRIIGLFYTLAVMASGVSALYIGYFATGGPIASIGFMTLGLLWIGSTLVAYGLGKKGQYRAHAKIMVVSYALTFAAVTLRFWLPLLQVVTGDFVISYRIVAWLCWVPNLIFALTWIRKRERLPI</sequence>
<feature type="transmembrane region" description="Helical" evidence="1">
    <location>
        <begin position="111"/>
        <end position="133"/>
    </location>
</feature>
<dbReference type="Proteomes" id="UP000219559">
    <property type="component" value="Unassembled WGS sequence"/>
</dbReference>
<dbReference type="EMBL" id="NBWU01000001">
    <property type="protein sequence ID" value="PCE66208.1"/>
    <property type="molecule type" value="Genomic_DNA"/>
</dbReference>
<name>A0A2A4GDY4_9FLAO</name>
<dbReference type="RefSeq" id="WP_097441730.1">
    <property type="nucleotide sequence ID" value="NZ_NBWU01000001.1"/>
</dbReference>
<organism evidence="2 3">
    <name type="scientific">Sediminicola luteus</name>
    <dbReference type="NCBI Taxonomy" id="319238"/>
    <lineage>
        <taxon>Bacteria</taxon>
        <taxon>Pseudomonadati</taxon>
        <taxon>Bacteroidota</taxon>
        <taxon>Flavobacteriia</taxon>
        <taxon>Flavobacteriales</taxon>
        <taxon>Flavobacteriaceae</taxon>
        <taxon>Sediminicola</taxon>
    </lineage>
</organism>
<keyword evidence="3" id="KW-1185">Reference proteome</keyword>
<feature type="transmembrane region" description="Helical" evidence="1">
    <location>
        <begin position="7"/>
        <end position="27"/>
    </location>
</feature>